<feature type="compositionally biased region" description="Basic residues" evidence="6">
    <location>
        <begin position="699"/>
        <end position="715"/>
    </location>
</feature>
<comment type="subcellular location">
    <subcellularLocation>
        <location evidence="1 5">Nucleus</location>
        <location evidence="1 5">Nucleolus</location>
    </subcellularLocation>
</comment>
<feature type="compositionally biased region" description="Basic residues" evidence="6">
    <location>
        <begin position="640"/>
        <end position="663"/>
    </location>
</feature>
<comment type="similarity">
    <text evidence="5">Belongs to the TRAFAC class YlqF/YawG GTPase family. NOG2 subfamily.</text>
</comment>
<evidence type="ECO:0000259" key="7">
    <source>
        <dbReference type="PROSITE" id="PS51721"/>
    </source>
</evidence>
<dbReference type="GO" id="GO:0005730">
    <property type="term" value="C:nucleolus"/>
    <property type="evidence" value="ECO:0007669"/>
    <property type="project" value="UniProtKB-SubCell"/>
</dbReference>
<feature type="domain" description="CP-type G" evidence="7">
    <location>
        <begin position="225"/>
        <end position="387"/>
    </location>
</feature>
<name>A0A1I8BXI5_MELHA</name>
<dbReference type="SUPFAM" id="SSF52540">
    <property type="entry name" value="P-loop containing nucleoside triphosphate hydrolases"/>
    <property type="match status" value="1"/>
</dbReference>
<sequence>MSKTKKDDPNSKFKRKKGGGDGKKLRSNHSLNPERKVTGKTSGSGPTMRSKSTINRLRMYKNFKPKRNAQGKITKEAPFQGILKSGTVARVEPHRRWFGNTRVVGQEQLQQFQEEMGKILFDPFQVVMRQTRAPISLLQEKAKQQRVHILDTESFAHTFGKKAQRKKANLNVDNLESFREEAELKSGDYFEEKDRYLLVNQAKAMEERTENPTPLFKAGQSARVWSELYKVIDSSDVLLEVLDARDPMGTRCRQVEQFLSKEKPHKHLVFVLNKVDLVPNWVTKKWMQILSKEMPTIAFHASIQHSFGKGSLINLLRQFYKLHRKERKQISIGLIGYPNVGKSSVVNTLRNKKVCKTAPLAGETKVWQYVTMMKGIYLIDCPGVVYPPHGDSETDLVLKGVVRVENVPDPENHIAAVLDRVRPEHLMQHYAHIFNKEEERNEDKKKGTFLTNSEEFLSRIAIATGRLLKGGEPDLNTVARQVLNDYQRGNIPHYVLPPGCRSQSVTPSEIGRQMVDERPINLVEEDEKIDAMTDSECVPEDQKALDDEEILELKDEEVKEKDEMPWKDPLGEKAIIKEILAKREGETEDDGESSVITDFEFQLSATDDECDGLGSIGSDLEEEDIIEDTKKHQNAPQIGRIKRPRGKRAGKKLNKTDKRRKGQMKTGRASKLVAAEEKRKMKGIVNFDGPSKQDIPRNLWRKKLKKKRVKPKHQI</sequence>
<dbReference type="OMA" id="RTQGFNH"/>
<accession>A0A1I8BXI5</accession>
<dbReference type="InterPro" id="IPR023179">
    <property type="entry name" value="GTP-bd_ortho_bundle_sf"/>
</dbReference>
<organism evidence="8 9">
    <name type="scientific">Meloidogyne hapla</name>
    <name type="common">Root-knot nematode worm</name>
    <dbReference type="NCBI Taxonomy" id="6305"/>
    <lineage>
        <taxon>Eukaryota</taxon>
        <taxon>Metazoa</taxon>
        <taxon>Ecdysozoa</taxon>
        <taxon>Nematoda</taxon>
        <taxon>Chromadorea</taxon>
        <taxon>Rhabditida</taxon>
        <taxon>Tylenchina</taxon>
        <taxon>Tylenchomorpha</taxon>
        <taxon>Tylenchoidea</taxon>
        <taxon>Meloidogynidae</taxon>
        <taxon>Meloidogyninae</taxon>
        <taxon>Meloidogyne</taxon>
    </lineage>
</organism>
<dbReference type="FunFam" id="3.40.50.300:FF:000559">
    <property type="entry name" value="Nuclear/nucleolar GTPase 2"/>
    <property type="match status" value="1"/>
</dbReference>
<dbReference type="GO" id="GO:0005525">
    <property type="term" value="F:GTP binding"/>
    <property type="evidence" value="ECO:0007669"/>
    <property type="project" value="UniProtKB-KW"/>
</dbReference>
<evidence type="ECO:0000256" key="1">
    <source>
        <dbReference type="ARBA" id="ARBA00004604"/>
    </source>
</evidence>
<dbReference type="Pfam" id="PF08153">
    <property type="entry name" value="NGP1NT"/>
    <property type="match status" value="1"/>
</dbReference>
<dbReference type="Gene3D" id="1.10.1580.10">
    <property type="match status" value="1"/>
</dbReference>
<keyword evidence="8" id="KW-1185">Reference proteome</keyword>
<keyword evidence="3 5" id="KW-0342">GTP-binding</keyword>
<dbReference type="InterPro" id="IPR030378">
    <property type="entry name" value="G_CP_dom"/>
</dbReference>
<keyword evidence="4 5" id="KW-0539">Nucleus</keyword>
<evidence type="ECO:0000313" key="9">
    <source>
        <dbReference type="WBParaSite" id="MhA1_Contig759.frz3.fgene1"/>
    </source>
</evidence>
<dbReference type="Gene3D" id="3.40.50.300">
    <property type="entry name" value="P-loop containing nucleotide triphosphate hydrolases"/>
    <property type="match status" value="1"/>
</dbReference>
<dbReference type="Proteomes" id="UP000095281">
    <property type="component" value="Unplaced"/>
</dbReference>
<keyword evidence="2 5" id="KW-0547">Nucleotide-binding</keyword>
<dbReference type="InterPro" id="IPR012971">
    <property type="entry name" value="NOG2_N_dom"/>
</dbReference>
<comment type="function">
    <text evidence="5">GTPase that associates with pre-60S ribosomal subunits in the nucleolus and is required for their nuclear export and maturation.</text>
</comment>
<dbReference type="CDD" id="cd01858">
    <property type="entry name" value="NGP_1"/>
    <property type="match status" value="1"/>
</dbReference>
<evidence type="ECO:0000256" key="3">
    <source>
        <dbReference type="ARBA" id="ARBA00023134"/>
    </source>
</evidence>
<dbReference type="PANTHER" id="PTHR11089:SF9">
    <property type="entry name" value="NUCLEOLAR GTP-BINDING PROTEIN 2"/>
    <property type="match status" value="1"/>
</dbReference>
<dbReference type="PROSITE" id="PS51721">
    <property type="entry name" value="G_CP"/>
    <property type="match status" value="1"/>
</dbReference>
<proteinExistence type="inferred from homology"/>
<dbReference type="InterPro" id="IPR006073">
    <property type="entry name" value="GTP-bd"/>
</dbReference>
<dbReference type="AlphaFoldDB" id="A0A1I8BXI5"/>
<dbReference type="Pfam" id="PF01926">
    <property type="entry name" value="MMR_HSR1"/>
    <property type="match status" value="1"/>
</dbReference>
<feature type="compositionally biased region" description="Basic and acidic residues" evidence="6">
    <location>
        <begin position="1"/>
        <end position="11"/>
    </location>
</feature>
<dbReference type="InterPro" id="IPR027417">
    <property type="entry name" value="P-loop_NTPase"/>
</dbReference>
<dbReference type="WBParaSite" id="MhA1_Contig759.frz3.fgene1">
    <property type="protein sequence ID" value="MhA1_Contig759.frz3.fgene1"/>
    <property type="gene ID" value="MhA1_Contig759.frz3.fgene1"/>
</dbReference>
<evidence type="ECO:0000256" key="6">
    <source>
        <dbReference type="SAM" id="MobiDB-lite"/>
    </source>
</evidence>
<dbReference type="InterPro" id="IPR024929">
    <property type="entry name" value="GNL2_CP_dom"/>
</dbReference>
<reference evidence="9" key="1">
    <citation type="submission" date="2016-11" db="UniProtKB">
        <authorList>
            <consortium name="WormBaseParasite"/>
        </authorList>
    </citation>
    <scope>IDENTIFICATION</scope>
</reference>
<evidence type="ECO:0000256" key="5">
    <source>
        <dbReference type="RuleBase" id="RU364023"/>
    </source>
</evidence>
<evidence type="ECO:0000256" key="4">
    <source>
        <dbReference type="ARBA" id="ARBA00023242"/>
    </source>
</evidence>
<protein>
    <recommendedName>
        <fullName evidence="5">Nucleolar GTP-binding protein 2</fullName>
    </recommendedName>
</protein>
<dbReference type="PANTHER" id="PTHR11089">
    <property type="entry name" value="GTP-BINDING PROTEIN-RELATED"/>
    <property type="match status" value="1"/>
</dbReference>
<evidence type="ECO:0000256" key="2">
    <source>
        <dbReference type="ARBA" id="ARBA00022741"/>
    </source>
</evidence>
<feature type="region of interest" description="Disordered" evidence="6">
    <location>
        <begin position="626"/>
        <end position="715"/>
    </location>
</feature>
<evidence type="ECO:0000313" key="8">
    <source>
        <dbReference type="Proteomes" id="UP000095281"/>
    </source>
</evidence>
<feature type="region of interest" description="Disordered" evidence="6">
    <location>
        <begin position="1"/>
        <end position="55"/>
    </location>
</feature>
<feature type="compositionally biased region" description="Polar residues" evidence="6">
    <location>
        <begin position="39"/>
        <end position="55"/>
    </location>
</feature>
<dbReference type="InterPro" id="IPR050755">
    <property type="entry name" value="TRAFAC_YlqF/YawG_RiboMat"/>
</dbReference>